<evidence type="ECO:0000256" key="1">
    <source>
        <dbReference type="SAM" id="MobiDB-lite"/>
    </source>
</evidence>
<dbReference type="AlphaFoldDB" id="A0A919QB97"/>
<comment type="caution">
    <text evidence="2">The sequence shown here is derived from an EMBL/GenBank/DDBJ whole genome shotgun (WGS) entry which is preliminary data.</text>
</comment>
<dbReference type="Proteomes" id="UP000640052">
    <property type="component" value="Unassembled WGS sequence"/>
</dbReference>
<reference evidence="2" key="1">
    <citation type="submission" date="2021-01" db="EMBL/GenBank/DDBJ databases">
        <title>Whole genome shotgun sequence of Acrocarpospora phusangensis NBRC 108782.</title>
        <authorList>
            <person name="Komaki H."/>
            <person name="Tamura T."/>
        </authorList>
    </citation>
    <scope>NUCLEOTIDE SEQUENCE</scope>
    <source>
        <strain evidence="2">NBRC 108782</strain>
    </source>
</reference>
<protein>
    <submittedName>
        <fullName evidence="2">Uncharacterized protein</fullName>
    </submittedName>
</protein>
<evidence type="ECO:0000313" key="2">
    <source>
        <dbReference type="EMBL" id="GIH25646.1"/>
    </source>
</evidence>
<name>A0A919QB97_9ACTN</name>
<accession>A0A919QB97</accession>
<gene>
    <name evidence="2" type="ORF">Aph01nite_39560</name>
</gene>
<dbReference type="EMBL" id="BOOA01000031">
    <property type="protein sequence ID" value="GIH25646.1"/>
    <property type="molecule type" value="Genomic_DNA"/>
</dbReference>
<feature type="region of interest" description="Disordered" evidence="1">
    <location>
        <begin position="1"/>
        <end position="34"/>
    </location>
</feature>
<evidence type="ECO:0000313" key="3">
    <source>
        <dbReference type="Proteomes" id="UP000640052"/>
    </source>
</evidence>
<sequence>MDGSAWRSGHADEDGRRRGRELVRAHPLPDPTPAAEPLMTSMLKYWLPDLVQAENWQLAWAPFATGVILKLRPTEDHVP</sequence>
<organism evidence="2 3">
    <name type="scientific">Acrocarpospora phusangensis</name>
    <dbReference type="NCBI Taxonomy" id="1070424"/>
    <lineage>
        <taxon>Bacteria</taxon>
        <taxon>Bacillati</taxon>
        <taxon>Actinomycetota</taxon>
        <taxon>Actinomycetes</taxon>
        <taxon>Streptosporangiales</taxon>
        <taxon>Streptosporangiaceae</taxon>
        <taxon>Acrocarpospora</taxon>
    </lineage>
</organism>
<proteinExistence type="predicted"/>
<keyword evidence="3" id="KW-1185">Reference proteome</keyword>
<feature type="compositionally biased region" description="Basic and acidic residues" evidence="1">
    <location>
        <begin position="9"/>
        <end position="24"/>
    </location>
</feature>